<dbReference type="PANTHER" id="PTHR10997">
    <property type="entry name" value="IMPORTIN-7, 8, 11"/>
    <property type="match status" value="1"/>
</dbReference>
<feature type="region of interest" description="Disordered" evidence="4">
    <location>
        <begin position="1019"/>
        <end position="1066"/>
    </location>
</feature>
<dbReference type="InterPro" id="IPR001494">
    <property type="entry name" value="Importin-beta_N"/>
</dbReference>
<evidence type="ECO:0000256" key="1">
    <source>
        <dbReference type="ARBA" id="ARBA00004123"/>
    </source>
</evidence>
<dbReference type="Proteomes" id="UP000743370">
    <property type="component" value="Unassembled WGS sequence"/>
</dbReference>
<feature type="compositionally biased region" description="Basic residues" evidence="4">
    <location>
        <begin position="477"/>
        <end position="490"/>
    </location>
</feature>
<dbReference type="InterPro" id="IPR011989">
    <property type="entry name" value="ARM-like"/>
</dbReference>
<feature type="compositionally biased region" description="Basic and acidic residues" evidence="4">
    <location>
        <begin position="1019"/>
        <end position="1029"/>
    </location>
</feature>
<dbReference type="GO" id="GO:0005049">
    <property type="term" value="F:nuclear export signal receptor activity"/>
    <property type="evidence" value="ECO:0007669"/>
    <property type="project" value="TreeGrafter"/>
</dbReference>
<feature type="compositionally biased region" description="Acidic residues" evidence="4">
    <location>
        <begin position="1030"/>
        <end position="1066"/>
    </location>
</feature>
<dbReference type="GO" id="GO:0006611">
    <property type="term" value="P:protein export from nucleus"/>
    <property type="evidence" value="ECO:0007669"/>
    <property type="project" value="TreeGrafter"/>
</dbReference>
<dbReference type="GO" id="GO:0006606">
    <property type="term" value="P:protein import into nucleus"/>
    <property type="evidence" value="ECO:0007669"/>
    <property type="project" value="TreeGrafter"/>
</dbReference>
<feature type="domain" description="Importin N-terminal" evidence="5">
    <location>
        <begin position="76"/>
        <end position="149"/>
    </location>
</feature>
<dbReference type="GO" id="GO:0031267">
    <property type="term" value="F:small GTPase binding"/>
    <property type="evidence" value="ECO:0007669"/>
    <property type="project" value="InterPro"/>
</dbReference>
<proteinExistence type="predicted"/>
<dbReference type="InterPro" id="IPR016024">
    <property type="entry name" value="ARM-type_fold"/>
</dbReference>
<evidence type="ECO:0000313" key="7">
    <source>
        <dbReference type="Proteomes" id="UP000743370"/>
    </source>
</evidence>
<dbReference type="Gene3D" id="1.25.10.10">
    <property type="entry name" value="Leucine-rich Repeat Variant"/>
    <property type="match status" value="1"/>
</dbReference>
<keyword evidence="3" id="KW-0539">Nucleus</keyword>
<evidence type="ECO:0000256" key="4">
    <source>
        <dbReference type="SAM" id="MobiDB-lite"/>
    </source>
</evidence>
<feature type="region of interest" description="Disordered" evidence="4">
    <location>
        <begin position="467"/>
        <end position="490"/>
    </location>
</feature>
<gene>
    <name evidence="6" type="ORF">HKW66_Vig0021700</name>
</gene>
<dbReference type="PANTHER" id="PTHR10997:SF29">
    <property type="entry name" value="ARM REPEAT SUPERFAMILY PROTEIN"/>
    <property type="match status" value="1"/>
</dbReference>
<dbReference type="GO" id="GO:0005635">
    <property type="term" value="C:nuclear envelope"/>
    <property type="evidence" value="ECO:0007669"/>
    <property type="project" value="TreeGrafter"/>
</dbReference>
<dbReference type="AlphaFoldDB" id="A0A8T0L920"/>
<evidence type="ECO:0000313" key="6">
    <source>
        <dbReference type="EMBL" id="KAG2407348.1"/>
    </source>
</evidence>
<evidence type="ECO:0000256" key="3">
    <source>
        <dbReference type="ARBA" id="ARBA00023242"/>
    </source>
</evidence>
<name>A0A8T0L920_PHAAN</name>
<reference evidence="6 7" key="1">
    <citation type="submission" date="2020-05" db="EMBL/GenBank/DDBJ databases">
        <title>Vigna angularis (adzuki bean) Var. LongXiaoDou No. 4 denovo assembly.</title>
        <authorList>
            <person name="Xiang H."/>
        </authorList>
    </citation>
    <scope>NUCLEOTIDE SEQUENCE [LARGE SCALE GENOMIC DNA]</scope>
    <source>
        <tissue evidence="6">Leaf</tissue>
    </source>
</reference>
<dbReference type="GO" id="GO:0005829">
    <property type="term" value="C:cytosol"/>
    <property type="evidence" value="ECO:0007669"/>
    <property type="project" value="TreeGrafter"/>
</dbReference>
<organism evidence="6 7">
    <name type="scientific">Phaseolus angularis</name>
    <name type="common">Azuki bean</name>
    <name type="synonym">Vigna angularis</name>
    <dbReference type="NCBI Taxonomy" id="3914"/>
    <lineage>
        <taxon>Eukaryota</taxon>
        <taxon>Viridiplantae</taxon>
        <taxon>Streptophyta</taxon>
        <taxon>Embryophyta</taxon>
        <taxon>Tracheophyta</taxon>
        <taxon>Spermatophyta</taxon>
        <taxon>Magnoliopsida</taxon>
        <taxon>eudicotyledons</taxon>
        <taxon>Gunneridae</taxon>
        <taxon>Pentapetalae</taxon>
        <taxon>rosids</taxon>
        <taxon>fabids</taxon>
        <taxon>Fabales</taxon>
        <taxon>Fabaceae</taxon>
        <taxon>Papilionoideae</taxon>
        <taxon>50 kb inversion clade</taxon>
        <taxon>NPAAA clade</taxon>
        <taxon>indigoferoid/millettioid clade</taxon>
        <taxon>Phaseoleae</taxon>
        <taxon>Vigna</taxon>
    </lineage>
</organism>
<comment type="subcellular location">
    <subcellularLocation>
        <location evidence="1">Nucleus</location>
    </subcellularLocation>
</comment>
<evidence type="ECO:0000259" key="5">
    <source>
        <dbReference type="PROSITE" id="PS50166"/>
    </source>
</evidence>
<dbReference type="EMBL" id="JABFOF010000001">
    <property type="protein sequence ID" value="KAG2407348.1"/>
    <property type="molecule type" value="Genomic_DNA"/>
</dbReference>
<protein>
    <recommendedName>
        <fullName evidence="5">Importin N-terminal domain-containing protein</fullName>
    </recommendedName>
</protein>
<accession>A0A8T0L920</accession>
<dbReference type="PROSITE" id="PS50166">
    <property type="entry name" value="IMPORTIN_B_NT"/>
    <property type="match status" value="1"/>
</dbReference>
<keyword evidence="2" id="KW-0813">Transport</keyword>
<sequence length="1151" mass="128394">MFQRGDVAQMVERSLCMREARDTFPPICKSWCAKLGFLFKNFEGPSAALTMAEDLTQIAHLLNSTLSPDAAAVRAATDLLDRFSVNPQFPFQLLTLSAGAGNQGQKIAAATYLKNLTRRNVSSSGEKPSNVSKEFKEQLMQVLLQVELSVLKILVEVFRPIVAADFVKQNLWPELVPNLQAAIQNSHLINGSNTKWNTVNALIVLHALIRPFQYFLNPKVAKEPVPPQLELISKEILVPLLAGFHQFVEKALATHVIAENETEKVLLTICKCVHFAVKSYMPSTLAPLLPSFCRDLMSILSSLSFDGAVNQDDEYLTRLKTGKRSLLIFSALVTRHRKHSDKLMPEIIKCVLNIVKFSKNTSQLPFLSERLMSLGFDVISNILETGPGWRLVSPHFSTLLESAIFPALVLNEKDMSEWEEDPDEYIRKNLPSDIDEICGWREDLFTARKSAVNLLGVISISKGPPMETATDSLSASSKRKKGQKNKKTNQRRSMGELLVLPFLSKFPIPSDSNLSQKILNDYFGVLMAYGGLQDFLREQEPEFVTTLVRTRILPLYTVAVSQPYLVASANWILGELGSCLPEEMCADVYYQLLMALVMPDRQGPSCYPVRVSAAGAISTLLDNDYMPPEFLPLLQVIIGSIAKDEIENESESSILFQLLSSIMEAGDEKVAVHIPHIVSSIVGSVSKWLTVNMEPWPQVVESAIGALAVMGQTWENSRPEESDLDEARDKWTADDVTIARAFAELLQQAWLTPLCTLDQQAPPSSCIENLSTLLQSVLLSIDGNHMIQELKVSELVSVWAEMIAEWHAWEESEDLSIFEVIKEIVNIDSRYRLNNFIVKDMPPAPAPPVPERSIVEGIGAFISKAIKQYPSATFRACSCVHILLHCPTYSPETECVRQSLAVTFSQAAISRLIEVQSTTGTLWKPLLLAISSCYLCYPDIVEGILEKGKRGGITIWASALCDVCNRSSEPGLTAESEMKLTVMALARLIEQLLKQGKSGDEIQSCFTSLLEVSIRLKEARDGKDEHGSDDAEEDSDNEEDEDEDDDTDNDDYDEDSGTEEYEETEEEFLKRYAKAAEALENGSAIEEGDDEDQELELEIGQLMDIDEQMVLSSLIDQYHHVLIRGLVLSSELVVNFLNAFPVYDSYFNQYR</sequence>
<comment type="caution">
    <text evidence="6">The sequence shown here is derived from an EMBL/GenBank/DDBJ whole genome shotgun (WGS) entry which is preliminary data.</text>
</comment>
<evidence type="ECO:0000256" key="2">
    <source>
        <dbReference type="ARBA" id="ARBA00022448"/>
    </source>
</evidence>
<dbReference type="SUPFAM" id="SSF48371">
    <property type="entry name" value="ARM repeat"/>
    <property type="match status" value="1"/>
</dbReference>